<evidence type="ECO:0000313" key="8">
    <source>
        <dbReference type="Proteomes" id="UP000293142"/>
    </source>
</evidence>
<keyword evidence="2" id="KW-0238">DNA-binding</keyword>
<dbReference type="PROSITE" id="PS50042">
    <property type="entry name" value="CNMP_BINDING_3"/>
    <property type="match status" value="1"/>
</dbReference>
<dbReference type="InterPro" id="IPR014710">
    <property type="entry name" value="RmlC-like_jellyroll"/>
</dbReference>
<dbReference type="GO" id="GO:0005829">
    <property type="term" value="C:cytosol"/>
    <property type="evidence" value="ECO:0007669"/>
    <property type="project" value="TreeGrafter"/>
</dbReference>
<dbReference type="GO" id="GO:0003700">
    <property type="term" value="F:DNA-binding transcription factor activity"/>
    <property type="evidence" value="ECO:0007669"/>
    <property type="project" value="InterPro"/>
</dbReference>
<dbReference type="SUPFAM" id="SSF46785">
    <property type="entry name" value="Winged helix' DNA-binding domain"/>
    <property type="match status" value="1"/>
</dbReference>
<dbReference type="Gene3D" id="1.10.10.10">
    <property type="entry name" value="Winged helix-like DNA-binding domain superfamily/Winged helix DNA-binding domain"/>
    <property type="match status" value="1"/>
</dbReference>
<feature type="domain" description="Cyclic nucleotide-binding" evidence="5">
    <location>
        <begin position="16"/>
        <end position="88"/>
    </location>
</feature>
<evidence type="ECO:0000259" key="5">
    <source>
        <dbReference type="PROSITE" id="PS50042"/>
    </source>
</evidence>
<dbReference type="SUPFAM" id="SSF51206">
    <property type="entry name" value="cAMP-binding domain-like"/>
    <property type="match status" value="1"/>
</dbReference>
<dbReference type="Pfam" id="PF00027">
    <property type="entry name" value="cNMP_binding"/>
    <property type="match status" value="1"/>
</dbReference>
<dbReference type="InterPro" id="IPR036388">
    <property type="entry name" value="WH-like_DNA-bd_sf"/>
</dbReference>
<evidence type="ECO:0000259" key="6">
    <source>
        <dbReference type="PROSITE" id="PS51063"/>
    </source>
</evidence>
<dbReference type="InterPro" id="IPR000595">
    <property type="entry name" value="cNMP-bd_dom"/>
</dbReference>
<dbReference type="PANTHER" id="PTHR24567">
    <property type="entry name" value="CRP FAMILY TRANSCRIPTIONAL REGULATORY PROTEIN"/>
    <property type="match status" value="1"/>
</dbReference>
<evidence type="ECO:0000313" key="7">
    <source>
        <dbReference type="EMBL" id="TBL78229.1"/>
    </source>
</evidence>
<keyword evidence="4" id="KW-0804">Transcription</keyword>
<organism evidence="7 8">
    <name type="scientific">Paenibacillus thalictri</name>
    <dbReference type="NCBI Taxonomy" id="2527873"/>
    <lineage>
        <taxon>Bacteria</taxon>
        <taxon>Bacillati</taxon>
        <taxon>Bacillota</taxon>
        <taxon>Bacilli</taxon>
        <taxon>Bacillales</taxon>
        <taxon>Paenibacillaceae</taxon>
        <taxon>Paenibacillus</taxon>
    </lineage>
</organism>
<evidence type="ECO:0000256" key="1">
    <source>
        <dbReference type="ARBA" id="ARBA00023015"/>
    </source>
</evidence>
<protein>
    <submittedName>
        <fullName evidence="7">Crp/Fnr family transcriptional regulator</fullName>
    </submittedName>
</protein>
<dbReference type="RefSeq" id="WP_131014213.1">
    <property type="nucleotide sequence ID" value="NZ_SIRE01000010.1"/>
</dbReference>
<comment type="caution">
    <text evidence="7">The sequence shown here is derived from an EMBL/GenBank/DDBJ whole genome shotgun (WGS) entry which is preliminary data.</text>
</comment>
<sequence length="241" mass="27051">MPLSAEALFTAAHHRIADFLSEEHFSRLQQVMQMEKVAEGQRLFWEGELADRCFYVSKGIVKVSKTTEDGRELILQLLFKGGFFAEIGGFGDVNYSCTAEVLKSGEIGIVTQQDLDGLIYQYGGFAVQFMKWMGLTHRTMQSKIRDLMLFGKPGALASTLIRLANSHGDVSPEGIRIKLKLTHVELANMIGATRESVNRMLSSFREEGKLSIDNGYMVIHDLGYFKNIVKCPDCPPEICRF</sequence>
<evidence type="ECO:0000256" key="2">
    <source>
        <dbReference type="ARBA" id="ARBA00023125"/>
    </source>
</evidence>
<dbReference type="Pfam" id="PF13545">
    <property type="entry name" value="HTH_Crp_2"/>
    <property type="match status" value="1"/>
</dbReference>
<gene>
    <name evidence="7" type="ORF">EYB31_15270</name>
</gene>
<dbReference type="EMBL" id="SIRE01000010">
    <property type="protein sequence ID" value="TBL78229.1"/>
    <property type="molecule type" value="Genomic_DNA"/>
</dbReference>
<dbReference type="CDD" id="cd00092">
    <property type="entry name" value="HTH_CRP"/>
    <property type="match status" value="1"/>
</dbReference>
<dbReference type="InterPro" id="IPR018490">
    <property type="entry name" value="cNMP-bd_dom_sf"/>
</dbReference>
<dbReference type="PANTHER" id="PTHR24567:SF74">
    <property type="entry name" value="HTH-TYPE TRANSCRIPTIONAL REGULATOR ARCR"/>
    <property type="match status" value="1"/>
</dbReference>
<proteinExistence type="predicted"/>
<evidence type="ECO:0000256" key="4">
    <source>
        <dbReference type="ARBA" id="ARBA00023163"/>
    </source>
</evidence>
<keyword evidence="8" id="KW-1185">Reference proteome</keyword>
<name>A0A4Q9DSJ3_9BACL</name>
<reference evidence="7 8" key="1">
    <citation type="submission" date="2019-02" db="EMBL/GenBank/DDBJ databases">
        <title>Paenibacillus sp. nov., isolated from surface-sterilized tissue of Thalictrum simplex L.</title>
        <authorList>
            <person name="Tuo L."/>
        </authorList>
    </citation>
    <scope>NUCLEOTIDE SEQUENCE [LARGE SCALE GENOMIC DNA]</scope>
    <source>
        <strain evidence="7 8">N2SHLJ1</strain>
    </source>
</reference>
<dbReference type="Gene3D" id="2.60.120.10">
    <property type="entry name" value="Jelly Rolls"/>
    <property type="match status" value="1"/>
</dbReference>
<dbReference type="PROSITE" id="PS51063">
    <property type="entry name" value="HTH_CRP_2"/>
    <property type="match status" value="1"/>
</dbReference>
<keyword evidence="1" id="KW-0805">Transcription regulation</keyword>
<dbReference type="InterPro" id="IPR036390">
    <property type="entry name" value="WH_DNA-bd_sf"/>
</dbReference>
<dbReference type="OrthoDB" id="9810708at2"/>
<dbReference type="PRINTS" id="PR00034">
    <property type="entry name" value="HTHCRP"/>
</dbReference>
<evidence type="ECO:0000256" key="3">
    <source>
        <dbReference type="ARBA" id="ARBA00023159"/>
    </source>
</evidence>
<dbReference type="CDD" id="cd00038">
    <property type="entry name" value="CAP_ED"/>
    <property type="match status" value="1"/>
</dbReference>
<dbReference type="GO" id="GO:0003677">
    <property type="term" value="F:DNA binding"/>
    <property type="evidence" value="ECO:0007669"/>
    <property type="project" value="UniProtKB-KW"/>
</dbReference>
<dbReference type="PROSITE" id="PS00042">
    <property type="entry name" value="HTH_CRP_1"/>
    <property type="match status" value="1"/>
</dbReference>
<keyword evidence="3" id="KW-0010">Activator</keyword>
<dbReference type="SMART" id="SM00100">
    <property type="entry name" value="cNMP"/>
    <property type="match status" value="1"/>
</dbReference>
<accession>A0A4Q9DSJ3</accession>
<dbReference type="InterPro" id="IPR012318">
    <property type="entry name" value="HTH_CRP"/>
</dbReference>
<dbReference type="AlphaFoldDB" id="A0A4Q9DSJ3"/>
<dbReference type="InterPro" id="IPR018335">
    <property type="entry name" value="Tscrpt_reg_HTH_Crp-type_CS"/>
</dbReference>
<dbReference type="Proteomes" id="UP000293142">
    <property type="component" value="Unassembled WGS sequence"/>
</dbReference>
<dbReference type="InterPro" id="IPR050397">
    <property type="entry name" value="Env_Response_Regulators"/>
</dbReference>
<dbReference type="SMART" id="SM00419">
    <property type="entry name" value="HTH_CRP"/>
    <property type="match status" value="1"/>
</dbReference>
<feature type="domain" description="HTH crp-type" evidence="6">
    <location>
        <begin position="150"/>
        <end position="223"/>
    </location>
</feature>